<dbReference type="Proteomes" id="UP001465976">
    <property type="component" value="Unassembled WGS sequence"/>
</dbReference>
<dbReference type="SUPFAM" id="SSF48264">
    <property type="entry name" value="Cytochrome P450"/>
    <property type="match status" value="1"/>
</dbReference>
<dbReference type="Gene3D" id="1.10.630.10">
    <property type="entry name" value="Cytochrome P450"/>
    <property type="match status" value="1"/>
</dbReference>
<comment type="caution">
    <text evidence="9">The sequence shown here is derived from an EMBL/GenBank/DDBJ whole genome shotgun (WGS) entry which is preliminary data.</text>
</comment>
<comment type="cofactor">
    <cofactor evidence="1">
        <name>heme</name>
        <dbReference type="ChEBI" id="CHEBI:30413"/>
    </cofactor>
</comment>
<keyword evidence="6" id="KW-0560">Oxidoreductase</keyword>
<evidence type="ECO:0000256" key="4">
    <source>
        <dbReference type="ARBA" id="ARBA00022617"/>
    </source>
</evidence>
<keyword evidence="7" id="KW-0408">Iron</keyword>
<evidence type="ECO:0000256" key="2">
    <source>
        <dbReference type="ARBA" id="ARBA00005179"/>
    </source>
</evidence>
<evidence type="ECO:0000256" key="1">
    <source>
        <dbReference type="ARBA" id="ARBA00001971"/>
    </source>
</evidence>
<dbReference type="EMBL" id="JBAHYK010000232">
    <property type="protein sequence ID" value="KAL0576304.1"/>
    <property type="molecule type" value="Genomic_DNA"/>
</dbReference>
<gene>
    <name evidence="9" type="ORF">V5O48_005680</name>
</gene>
<protein>
    <recommendedName>
        <fullName evidence="11">Cytochrome P450</fullName>
    </recommendedName>
</protein>
<proteinExistence type="inferred from homology"/>
<evidence type="ECO:0000256" key="3">
    <source>
        <dbReference type="ARBA" id="ARBA00010617"/>
    </source>
</evidence>
<accession>A0ABR3FLK8</accession>
<comment type="similarity">
    <text evidence="3">Belongs to the cytochrome P450 family.</text>
</comment>
<dbReference type="InterPro" id="IPR017972">
    <property type="entry name" value="Cyt_P450_CS"/>
</dbReference>
<keyword evidence="5" id="KW-0479">Metal-binding</keyword>
<keyword evidence="8" id="KW-0503">Monooxygenase</keyword>
<name>A0ABR3FLK8_9AGAR</name>
<comment type="pathway">
    <text evidence="2">Secondary metabolite biosynthesis.</text>
</comment>
<organism evidence="9 10">
    <name type="scientific">Marasmius crinis-equi</name>
    <dbReference type="NCBI Taxonomy" id="585013"/>
    <lineage>
        <taxon>Eukaryota</taxon>
        <taxon>Fungi</taxon>
        <taxon>Dikarya</taxon>
        <taxon>Basidiomycota</taxon>
        <taxon>Agaricomycotina</taxon>
        <taxon>Agaricomycetes</taxon>
        <taxon>Agaricomycetidae</taxon>
        <taxon>Agaricales</taxon>
        <taxon>Marasmiineae</taxon>
        <taxon>Marasmiaceae</taxon>
        <taxon>Marasmius</taxon>
    </lineage>
</organism>
<dbReference type="InterPro" id="IPR002401">
    <property type="entry name" value="Cyt_P450_E_grp-I"/>
</dbReference>
<dbReference type="InterPro" id="IPR050364">
    <property type="entry name" value="Cytochrome_P450_fung"/>
</dbReference>
<sequence>MVGELMRLDNSIPMLPYGPTIKQHKKLCRLALSPDAVAKYIPIQEDAAAVFVLRSIQDPMKRVPSWIPFNRIHSIAKSGRDLIFSMVDRPFQRVKSDYEAGIAQPSFVTDCLEKFEREQGEEESGLSKDERDHIIRWAAGAMYGAGGESTYATILSFILAMALFPIVQSKIHAELNSVVGSGRLPSIEDRKNLPYLDAAIKEALRWRPALPLSIARRNNKADCYRGYHIPEGTIVIPNVWAISQRETGNGDYPASGFAPERFLSRKEPAADPSTYAFGFGRRACPGKYMGENNLFCLISMLMVCVKISPKVDREGRELRPNPEYSSGLVSIRKGRVMIHTNYGYHRGRDKNKSRFKFEAFEGRNPLKASAQGPKPYPNAGRTAWLRVSSDSNMLPIELWEAIIDHLQGALVCKPWLSKSRQHLFSRPRYFLKLGANNANAFHGLVHDSRSTLKYHITSVELNGYSFLQPDGHQDVDDLIRLSQAIIDGCTSLGSLKLYGAQKAFPLLTSRGLFSTLTTLHLGGTLWGWGTQASVQAGKFLDFVGNFTVLESLSMSYDTPGRYIGGVIHPRADQSDGVGTKKAGLRFLSDLDLDLIWSVFIPWFLVPGVLRSPALETLEISLTNLPNRERHVPLLQEYLELFAISLKDLAFSFAWDNVPVLDLSHLKALRCVVFKGGLFCEPEEQVHFQDLCNMVSTRREDGEIVQIRSR</sequence>
<evidence type="ECO:0000256" key="6">
    <source>
        <dbReference type="ARBA" id="ARBA00023002"/>
    </source>
</evidence>
<evidence type="ECO:0000313" key="10">
    <source>
        <dbReference type="Proteomes" id="UP001465976"/>
    </source>
</evidence>
<evidence type="ECO:0000256" key="7">
    <source>
        <dbReference type="ARBA" id="ARBA00023004"/>
    </source>
</evidence>
<dbReference type="PRINTS" id="PR00385">
    <property type="entry name" value="P450"/>
</dbReference>
<keyword evidence="10" id="KW-1185">Reference proteome</keyword>
<evidence type="ECO:0008006" key="11">
    <source>
        <dbReference type="Google" id="ProtNLM"/>
    </source>
</evidence>
<evidence type="ECO:0000256" key="5">
    <source>
        <dbReference type="ARBA" id="ARBA00022723"/>
    </source>
</evidence>
<evidence type="ECO:0000313" key="9">
    <source>
        <dbReference type="EMBL" id="KAL0576304.1"/>
    </source>
</evidence>
<dbReference type="Pfam" id="PF00067">
    <property type="entry name" value="p450"/>
    <property type="match status" value="1"/>
</dbReference>
<dbReference type="PROSITE" id="PS00086">
    <property type="entry name" value="CYTOCHROME_P450"/>
    <property type="match status" value="1"/>
</dbReference>
<evidence type="ECO:0000256" key="8">
    <source>
        <dbReference type="ARBA" id="ARBA00023033"/>
    </source>
</evidence>
<dbReference type="PRINTS" id="PR00463">
    <property type="entry name" value="EP450I"/>
</dbReference>
<reference evidence="9 10" key="1">
    <citation type="submission" date="2024-02" db="EMBL/GenBank/DDBJ databases">
        <title>A draft genome for the cacao thread blight pathogen Marasmius crinis-equi.</title>
        <authorList>
            <person name="Cohen S.P."/>
            <person name="Baruah I.K."/>
            <person name="Amoako-Attah I."/>
            <person name="Bukari Y."/>
            <person name="Meinhardt L.W."/>
            <person name="Bailey B.A."/>
        </authorList>
    </citation>
    <scope>NUCLEOTIDE SEQUENCE [LARGE SCALE GENOMIC DNA]</scope>
    <source>
        <strain evidence="9 10">GH-76</strain>
    </source>
</reference>
<dbReference type="PANTHER" id="PTHR46300">
    <property type="entry name" value="P450, PUTATIVE (EUROFUNG)-RELATED-RELATED"/>
    <property type="match status" value="1"/>
</dbReference>
<dbReference type="InterPro" id="IPR001128">
    <property type="entry name" value="Cyt_P450"/>
</dbReference>
<dbReference type="InterPro" id="IPR036396">
    <property type="entry name" value="Cyt_P450_sf"/>
</dbReference>
<dbReference type="PANTHER" id="PTHR46300:SF7">
    <property type="entry name" value="P450, PUTATIVE (EUROFUNG)-RELATED"/>
    <property type="match status" value="1"/>
</dbReference>
<keyword evidence="4" id="KW-0349">Heme</keyword>